<evidence type="ECO:0000313" key="2">
    <source>
        <dbReference type="Proteomes" id="UP000295106"/>
    </source>
</evidence>
<organism evidence="1 2">
    <name type="scientific">Rubrivivax gelatinosus</name>
    <name type="common">Rhodocyclus gelatinosus</name>
    <name type="synonym">Rhodopseudomonas gelatinosa</name>
    <dbReference type="NCBI Taxonomy" id="28068"/>
    <lineage>
        <taxon>Bacteria</taxon>
        <taxon>Pseudomonadati</taxon>
        <taxon>Pseudomonadota</taxon>
        <taxon>Betaproteobacteria</taxon>
        <taxon>Burkholderiales</taxon>
        <taxon>Sphaerotilaceae</taxon>
        <taxon>Rubrivivax</taxon>
    </lineage>
</organism>
<accession>A0A4R2M5M5</accession>
<sequence length="545" mass="58512">MTPSAPALQSLAQVTLIQIVSWRRDGAEAAAVAAAIKEADADIAAVPRESALAPTASSRALYLIESAEASICRLMAAGRAPREALEHWLTRAEQAVVAAEQNPLDVVLIESAALESSALAQRLQAWAPSLSRIRVRHQPIPQVTDPALWQAALRLTRAHPGVQHLKERLRMSGIVAGPEATPAAAPTAVGSPEPAAPPAVLPALPEDREQALRGCLADAQQELEDTYLRLRDLESQMRGGAVSGRFAARAGHMRLTEVTPTSVRVELRPLDIVGLRRLPRVDARLLLVDGQPALRLYATGESPEVVQAWKPDGAEQGLDYMQFRPADAADRQRLQFLGSADWYVVTGVTTLLGRQLPELGEATSTAVTLAARRLRRQVAELPHRLRYDGVSVGAEAGDVTVIQFSGASFGPVELGRIRLLWSAAGLRWRRDDKVTEPPLAGWPVDAQGLPTVEWQIPVADSRGAAERAAAWQALTDNDKAMVVAVLDAMPAATMLEGAAFGAPAARRAELAELAPRWLRQAQAAAAGRRGRRLARLPLLGRLFAA</sequence>
<name>A0A4R2M5M5_RUBGE</name>
<comment type="caution">
    <text evidence="1">The sequence shown here is derived from an EMBL/GenBank/DDBJ whole genome shotgun (WGS) entry which is preliminary data.</text>
</comment>
<protein>
    <submittedName>
        <fullName evidence="1">Uncharacterized protein</fullName>
    </submittedName>
</protein>
<dbReference type="RefSeq" id="WP_165908466.1">
    <property type="nucleotide sequence ID" value="NZ_CP181386.1"/>
</dbReference>
<dbReference type="Proteomes" id="UP000295106">
    <property type="component" value="Unassembled WGS sequence"/>
</dbReference>
<dbReference type="EMBL" id="SLXD01000006">
    <property type="protein sequence ID" value="TCP02529.1"/>
    <property type="molecule type" value="Genomic_DNA"/>
</dbReference>
<dbReference type="GeneID" id="99683492"/>
<reference evidence="1 2" key="1">
    <citation type="submission" date="2019-03" db="EMBL/GenBank/DDBJ databases">
        <title>Genomic Encyclopedia of Type Strains, Phase IV (KMG-IV): sequencing the most valuable type-strain genomes for metagenomic binning, comparative biology and taxonomic classification.</title>
        <authorList>
            <person name="Goeker M."/>
        </authorList>
    </citation>
    <scope>NUCLEOTIDE SEQUENCE [LARGE SCALE GENOMIC DNA]</scope>
    <source>
        <strain evidence="1 2">DSM 1709</strain>
    </source>
</reference>
<proteinExistence type="predicted"/>
<evidence type="ECO:0000313" key="1">
    <source>
        <dbReference type="EMBL" id="TCP02529.1"/>
    </source>
</evidence>
<dbReference type="AlphaFoldDB" id="A0A4R2M5M5"/>
<gene>
    <name evidence="1" type="ORF">EV684_10691</name>
</gene>